<name>A0A8J8P1D3_HALGN</name>
<dbReference type="Pfam" id="PF02204">
    <property type="entry name" value="VPS9"/>
    <property type="match status" value="1"/>
</dbReference>
<dbReference type="GO" id="GO:0016197">
    <property type="term" value="P:endosomal transport"/>
    <property type="evidence" value="ECO:0007669"/>
    <property type="project" value="TreeGrafter"/>
</dbReference>
<dbReference type="OrthoDB" id="311766at2759"/>
<dbReference type="InterPro" id="IPR037191">
    <property type="entry name" value="VPS9_dom_sf"/>
</dbReference>
<keyword evidence="5" id="KW-1185">Reference proteome</keyword>
<feature type="domain" description="VPS9" evidence="3">
    <location>
        <begin position="540"/>
        <end position="688"/>
    </location>
</feature>
<feature type="region of interest" description="Disordered" evidence="1">
    <location>
        <begin position="50"/>
        <end position="177"/>
    </location>
</feature>
<sequence>MHAHSCSLQILNIIKMMSAAPLYSQMVDESKHTDGEEHDVSQQMMDINTHGLNNDYTETHSQDTMRGFDSNKRGATEEEEEDDEKMSNVLQMVSLQTTEEQHHLGGGLSPENNTLGGQDDDKQLTRSGRKKNKRGASDDQQEHQQQYEYQSAPMSTAPEPKLEKKSSDSSKSSKHFQMKPSLPYLKLNVPLALSGSDIHEAFALVSKSKSFQIIEMEAHLATAVNKEPFSFRKMFLRCLPFNTDTKRETPSEAMISAIRLQITVNEAKCCRKVTVKGLYGDAARLSEFTSSFKDSIGEAVERLPQLKKPALRTSGQQPGMIGHKKGGIRQFAHQDDSDDDGKSAGFNESSSVYQIHKILTSDQYTLGRNVSQYLEAFHLQYRSLRESAALLPQPMEGLMGLVNETVHAFNSEYNLGNDKAKSLMPYARPVVEKYVFGKLYDRLFAMYAVKNESEDRLFIERSRLIKRMRAEDVMVYLGINRKFIINSNTGGAAAVGMIADSGRVSYAADTSTHHALSEQTMANPFEKGKMIGDYSSQFESHRSVDINGVSPTLSSTTSNLGGLLFSTTARNPEGSLPYSDAIRCIERLQTFQSPREKLQCLSDSFSSLKTAIVDHWKGKVELNTMDDVLPLTIYCVAMADLSHAASDFGMMEDFIRVYDKGFEYEKKLLTNFDVSIRYVNHEWEIAGQQNSNLV</sequence>
<feature type="compositionally biased region" description="Polar residues" evidence="1">
    <location>
        <begin position="88"/>
        <end position="98"/>
    </location>
</feature>
<keyword evidence="2" id="KW-0732">Signal</keyword>
<evidence type="ECO:0000259" key="3">
    <source>
        <dbReference type="PROSITE" id="PS51205"/>
    </source>
</evidence>
<dbReference type="GO" id="GO:0005085">
    <property type="term" value="F:guanyl-nucleotide exchange factor activity"/>
    <property type="evidence" value="ECO:0007669"/>
    <property type="project" value="TreeGrafter"/>
</dbReference>
<comment type="caution">
    <text evidence="4">The sequence shown here is derived from an EMBL/GenBank/DDBJ whole genome shotgun (WGS) entry which is preliminary data.</text>
</comment>
<dbReference type="InterPro" id="IPR051984">
    <property type="entry name" value="Alsin"/>
</dbReference>
<evidence type="ECO:0000256" key="2">
    <source>
        <dbReference type="SAM" id="SignalP"/>
    </source>
</evidence>
<feature type="compositionally biased region" description="Low complexity" evidence="1">
    <location>
        <begin position="143"/>
        <end position="152"/>
    </location>
</feature>
<organism evidence="4 5">
    <name type="scientific">Halteria grandinella</name>
    <dbReference type="NCBI Taxonomy" id="5974"/>
    <lineage>
        <taxon>Eukaryota</taxon>
        <taxon>Sar</taxon>
        <taxon>Alveolata</taxon>
        <taxon>Ciliophora</taxon>
        <taxon>Intramacronucleata</taxon>
        <taxon>Spirotrichea</taxon>
        <taxon>Stichotrichia</taxon>
        <taxon>Sporadotrichida</taxon>
        <taxon>Halteriidae</taxon>
        <taxon>Halteria</taxon>
    </lineage>
</organism>
<evidence type="ECO:0000256" key="1">
    <source>
        <dbReference type="SAM" id="MobiDB-lite"/>
    </source>
</evidence>
<accession>A0A8J8P1D3</accession>
<dbReference type="GO" id="GO:0005737">
    <property type="term" value="C:cytoplasm"/>
    <property type="evidence" value="ECO:0007669"/>
    <property type="project" value="TreeGrafter"/>
</dbReference>
<feature type="chain" id="PRO_5035233882" description="VPS9 domain-containing protein" evidence="2">
    <location>
        <begin position="20"/>
        <end position="694"/>
    </location>
</feature>
<feature type="signal peptide" evidence="2">
    <location>
        <begin position="1"/>
        <end position="19"/>
    </location>
</feature>
<evidence type="ECO:0000313" key="4">
    <source>
        <dbReference type="EMBL" id="TNV83876.1"/>
    </source>
</evidence>
<dbReference type="PROSITE" id="PS51205">
    <property type="entry name" value="VPS9"/>
    <property type="match status" value="1"/>
</dbReference>
<dbReference type="EMBL" id="RRYP01003357">
    <property type="protein sequence ID" value="TNV83876.1"/>
    <property type="molecule type" value="Genomic_DNA"/>
</dbReference>
<proteinExistence type="predicted"/>
<dbReference type="SUPFAM" id="SSF109993">
    <property type="entry name" value="VPS9 domain"/>
    <property type="match status" value="1"/>
</dbReference>
<dbReference type="Gene3D" id="1.20.1050.80">
    <property type="entry name" value="VPS9 domain"/>
    <property type="match status" value="1"/>
</dbReference>
<dbReference type="PANTHER" id="PTHR46089">
    <property type="entry name" value="ALSIN HOMOLOG"/>
    <property type="match status" value="1"/>
</dbReference>
<dbReference type="Proteomes" id="UP000785679">
    <property type="component" value="Unassembled WGS sequence"/>
</dbReference>
<reference evidence="4" key="1">
    <citation type="submission" date="2019-06" db="EMBL/GenBank/DDBJ databases">
        <authorList>
            <person name="Zheng W."/>
        </authorList>
    </citation>
    <scope>NUCLEOTIDE SEQUENCE</scope>
    <source>
        <strain evidence="4">QDHG01</strain>
    </source>
</reference>
<gene>
    <name evidence="4" type="ORF">FGO68_gene13528</name>
</gene>
<dbReference type="PANTHER" id="PTHR46089:SF2">
    <property type="entry name" value="ALSIN HOMOLOG"/>
    <property type="match status" value="1"/>
</dbReference>
<dbReference type="InterPro" id="IPR003123">
    <property type="entry name" value="VPS9"/>
</dbReference>
<dbReference type="GO" id="GO:0031267">
    <property type="term" value="F:small GTPase binding"/>
    <property type="evidence" value="ECO:0007669"/>
    <property type="project" value="TreeGrafter"/>
</dbReference>
<dbReference type="AlphaFoldDB" id="A0A8J8P1D3"/>
<evidence type="ECO:0000313" key="5">
    <source>
        <dbReference type="Proteomes" id="UP000785679"/>
    </source>
</evidence>
<protein>
    <recommendedName>
        <fullName evidence="3">VPS9 domain-containing protein</fullName>
    </recommendedName>
</protein>